<dbReference type="PANTHER" id="PTHR44051">
    <property type="entry name" value="GLUTATHIONE S-TRANSFERASE-RELATED"/>
    <property type="match status" value="1"/>
</dbReference>
<dbReference type="Pfam" id="PF00043">
    <property type="entry name" value="GST_C"/>
    <property type="match status" value="1"/>
</dbReference>
<evidence type="ECO:0000313" key="6">
    <source>
        <dbReference type="EMBL" id="KAH6657446.1"/>
    </source>
</evidence>
<dbReference type="EMBL" id="JAGPXC010000002">
    <property type="protein sequence ID" value="KAH6657446.1"/>
    <property type="molecule type" value="Genomic_DNA"/>
</dbReference>
<dbReference type="InterPro" id="IPR040079">
    <property type="entry name" value="Glutathione_S-Trfase"/>
</dbReference>
<protein>
    <recommendedName>
        <fullName evidence="2">glutathione transferase</fullName>
        <ecNumber evidence="2">2.5.1.18</ecNumber>
    </recommendedName>
</protein>
<dbReference type="RefSeq" id="XP_045961680.1">
    <property type="nucleotide sequence ID" value="XM_046102066.1"/>
</dbReference>
<dbReference type="PANTHER" id="PTHR44051:SF20">
    <property type="entry name" value="GLUTATHIONE TRANSFERASE 1 (EUROFUNG)"/>
    <property type="match status" value="1"/>
</dbReference>
<dbReference type="InterPro" id="IPR010987">
    <property type="entry name" value="Glutathione-S-Trfase_C-like"/>
</dbReference>
<dbReference type="SUPFAM" id="SSF52833">
    <property type="entry name" value="Thioredoxin-like"/>
    <property type="match status" value="1"/>
</dbReference>
<accession>A0A9P8USE1</accession>
<keyword evidence="7" id="KW-1185">Reference proteome</keyword>
<evidence type="ECO:0000256" key="1">
    <source>
        <dbReference type="ARBA" id="ARBA00007409"/>
    </source>
</evidence>
<dbReference type="InterPro" id="IPR036282">
    <property type="entry name" value="Glutathione-S-Trfase_C_sf"/>
</dbReference>
<dbReference type="PROSITE" id="PS50405">
    <property type="entry name" value="GST_CTER"/>
    <property type="match status" value="1"/>
</dbReference>
<sequence>MPGDIVLGDLAYDGRVILYIIKADQTNYINYIKPLILVEELGLDYVIAVIDTKSSLYYSIHPERYVPALKDWCSVTENEITVFEGTACLQYLAEQYDAQGVWTGRNPAEKAAVLSWTAYQTAGLGATAKYWLYFLKGYPSRQNPEVLPKTVAKLHENCVKQWQILEQRLALPNQQYIALPDRPTVADLSYFPFAMPWMFKFLDVNLQDYPNIKGWGERMGDRPAVKAVLERGPTYGHDMDEK</sequence>
<dbReference type="Proteomes" id="UP000758603">
    <property type="component" value="Unassembled WGS sequence"/>
</dbReference>
<proteinExistence type="inferred from homology"/>
<evidence type="ECO:0000256" key="3">
    <source>
        <dbReference type="ARBA" id="ARBA00022679"/>
    </source>
</evidence>
<gene>
    <name evidence="6" type="ORF">BKA67DRAFT_555289</name>
</gene>
<name>A0A9P8USE1_9PEZI</name>
<organism evidence="6 7">
    <name type="scientific">Truncatella angustata</name>
    <dbReference type="NCBI Taxonomy" id="152316"/>
    <lineage>
        <taxon>Eukaryota</taxon>
        <taxon>Fungi</taxon>
        <taxon>Dikarya</taxon>
        <taxon>Ascomycota</taxon>
        <taxon>Pezizomycotina</taxon>
        <taxon>Sordariomycetes</taxon>
        <taxon>Xylariomycetidae</taxon>
        <taxon>Amphisphaeriales</taxon>
        <taxon>Sporocadaceae</taxon>
        <taxon>Truncatella</taxon>
    </lineage>
</organism>
<dbReference type="OrthoDB" id="2789670at2759"/>
<dbReference type="AlphaFoldDB" id="A0A9P8USE1"/>
<evidence type="ECO:0000259" key="5">
    <source>
        <dbReference type="PROSITE" id="PS50405"/>
    </source>
</evidence>
<feature type="domain" description="GST C-terminal" evidence="5">
    <location>
        <begin position="106"/>
        <end position="242"/>
    </location>
</feature>
<dbReference type="SUPFAM" id="SSF47616">
    <property type="entry name" value="GST C-terminal domain-like"/>
    <property type="match status" value="1"/>
</dbReference>
<evidence type="ECO:0000256" key="2">
    <source>
        <dbReference type="ARBA" id="ARBA00012452"/>
    </source>
</evidence>
<dbReference type="InterPro" id="IPR036249">
    <property type="entry name" value="Thioredoxin-like_sf"/>
</dbReference>
<dbReference type="GO" id="GO:0004364">
    <property type="term" value="F:glutathione transferase activity"/>
    <property type="evidence" value="ECO:0007669"/>
    <property type="project" value="UniProtKB-EC"/>
</dbReference>
<reference evidence="6" key="1">
    <citation type="journal article" date="2021" name="Nat. Commun.">
        <title>Genetic determinants of endophytism in the Arabidopsis root mycobiome.</title>
        <authorList>
            <person name="Mesny F."/>
            <person name="Miyauchi S."/>
            <person name="Thiergart T."/>
            <person name="Pickel B."/>
            <person name="Atanasova L."/>
            <person name="Karlsson M."/>
            <person name="Huettel B."/>
            <person name="Barry K.W."/>
            <person name="Haridas S."/>
            <person name="Chen C."/>
            <person name="Bauer D."/>
            <person name="Andreopoulos W."/>
            <person name="Pangilinan J."/>
            <person name="LaButti K."/>
            <person name="Riley R."/>
            <person name="Lipzen A."/>
            <person name="Clum A."/>
            <person name="Drula E."/>
            <person name="Henrissat B."/>
            <person name="Kohler A."/>
            <person name="Grigoriev I.V."/>
            <person name="Martin F.M."/>
            <person name="Hacquard S."/>
        </authorList>
    </citation>
    <scope>NUCLEOTIDE SEQUENCE</scope>
    <source>
        <strain evidence="6">MPI-SDFR-AT-0073</strain>
    </source>
</reference>
<evidence type="ECO:0000313" key="7">
    <source>
        <dbReference type="Proteomes" id="UP000758603"/>
    </source>
</evidence>
<dbReference type="InterPro" id="IPR004046">
    <property type="entry name" value="GST_C"/>
</dbReference>
<dbReference type="SFLD" id="SFLDS00019">
    <property type="entry name" value="Glutathione_Transferase_(cytos"/>
    <property type="match status" value="1"/>
</dbReference>
<comment type="caution">
    <text evidence="6">The sequence shown here is derived from an EMBL/GenBank/DDBJ whole genome shotgun (WGS) entry which is preliminary data.</text>
</comment>
<dbReference type="EC" id="2.5.1.18" evidence="2"/>
<dbReference type="Gene3D" id="1.20.1050.130">
    <property type="match status" value="1"/>
</dbReference>
<evidence type="ECO:0000256" key="4">
    <source>
        <dbReference type="ARBA" id="ARBA00047960"/>
    </source>
</evidence>
<keyword evidence="3" id="KW-0808">Transferase</keyword>
<dbReference type="SFLD" id="SFLDG00358">
    <property type="entry name" value="Main_(cytGST)"/>
    <property type="match status" value="1"/>
</dbReference>
<comment type="catalytic activity">
    <reaction evidence="4">
        <text>RX + glutathione = an S-substituted glutathione + a halide anion + H(+)</text>
        <dbReference type="Rhea" id="RHEA:16437"/>
        <dbReference type="ChEBI" id="CHEBI:15378"/>
        <dbReference type="ChEBI" id="CHEBI:16042"/>
        <dbReference type="ChEBI" id="CHEBI:17792"/>
        <dbReference type="ChEBI" id="CHEBI:57925"/>
        <dbReference type="ChEBI" id="CHEBI:90779"/>
        <dbReference type="EC" id="2.5.1.18"/>
    </reaction>
</comment>
<dbReference type="GeneID" id="70130958"/>
<comment type="similarity">
    <text evidence="1">Belongs to the GST superfamily.</text>
</comment>